<dbReference type="AlphaFoldDB" id="A0A8J6LGA1"/>
<evidence type="ECO:0000256" key="1">
    <source>
        <dbReference type="ARBA" id="ARBA00010790"/>
    </source>
</evidence>
<evidence type="ECO:0000259" key="4">
    <source>
        <dbReference type="PROSITE" id="PS00623"/>
    </source>
</evidence>
<dbReference type="GO" id="GO:0016614">
    <property type="term" value="F:oxidoreductase activity, acting on CH-OH group of donors"/>
    <property type="evidence" value="ECO:0007669"/>
    <property type="project" value="InterPro"/>
</dbReference>
<reference evidence="5" key="1">
    <citation type="journal article" date="2020" name="J Insects Food Feed">
        <title>The yellow mealworm (Tenebrio molitor) genome: a resource for the emerging insects as food and feed industry.</title>
        <authorList>
            <person name="Eriksson T."/>
            <person name="Andere A."/>
            <person name="Kelstrup H."/>
            <person name="Emery V."/>
            <person name="Picard C."/>
        </authorList>
    </citation>
    <scope>NUCLEOTIDE SEQUENCE</scope>
    <source>
        <strain evidence="5">Stoneville</strain>
        <tissue evidence="5">Whole head</tissue>
    </source>
</reference>
<keyword evidence="6" id="KW-1185">Reference proteome</keyword>
<sequence>MFLHSVVVFLCLKIVVIFCQSDSIDYYEYIIKQQINSSIYYKNPEDASEYEPDELTNVQNFGTYDFIVVGAGASGSVVANRLSEEKKWNVLLLEAGAFGNDVTDIPDMVQSTRSSDYNWAYKTVPQEKSCLEMVNQQCSCPRGKGVGGTTLINGLMFVRGNRIDFDNWGREGNPGWSYEEVLPYFLKLENFNKTDPGAVVDEEYHGHGGNLNVEYPVPRHPLVSLWLDANEEKGYKVVDYNGRQQMGAAVGQMNTNHGRREDGGNAYIKSIRNRRNLKILTNSLVTKVAIGRRSKTAYGVQFAHNGSFYLAKAKKEIILSAGAIGSAQILMLSGVGPSRHLQEVGIEVVEDLETFLKLTNASIDILRSILTELERWRFRITTPD</sequence>
<keyword evidence="3" id="KW-0732">Signal</keyword>
<evidence type="ECO:0000313" key="5">
    <source>
        <dbReference type="EMBL" id="KAH0821589.1"/>
    </source>
</evidence>
<dbReference type="InterPro" id="IPR012132">
    <property type="entry name" value="GMC_OxRdtase"/>
</dbReference>
<dbReference type="SUPFAM" id="SSF51905">
    <property type="entry name" value="FAD/NAD(P)-binding domain"/>
    <property type="match status" value="1"/>
</dbReference>
<proteinExistence type="inferred from homology"/>
<name>A0A8J6LGA1_TENMO</name>
<dbReference type="PANTHER" id="PTHR11552:SF158">
    <property type="entry name" value="GH23626P-RELATED"/>
    <property type="match status" value="1"/>
</dbReference>
<protein>
    <recommendedName>
        <fullName evidence="4">Glucose-methanol-choline oxidoreductase N-terminal domain-containing protein</fullName>
    </recommendedName>
</protein>
<organism evidence="5 6">
    <name type="scientific">Tenebrio molitor</name>
    <name type="common">Yellow mealworm beetle</name>
    <dbReference type="NCBI Taxonomy" id="7067"/>
    <lineage>
        <taxon>Eukaryota</taxon>
        <taxon>Metazoa</taxon>
        <taxon>Ecdysozoa</taxon>
        <taxon>Arthropoda</taxon>
        <taxon>Hexapoda</taxon>
        <taxon>Insecta</taxon>
        <taxon>Pterygota</taxon>
        <taxon>Neoptera</taxon>
        <taxon>Endopterygota</taxon>
        <taxon>Coleoptera</taxon>
        <taxon>Polyphaga</taxon>
        <taxon>Cucujiformia</taxon>
        <taxon>Tenebrionidae</taxon>
        <taxon>Tenebrio</taxon>
    </lineage>
</organism>
<evidence type="ECO:0000256" key="2">
    <source>
        <dbReference type="RuleBase" id="RU003968"/>
    </source>
</evidence>
<dbReference type="Pfam" id="PF00732">
    <property type="entry name" value="GMC_oxred_N"/>
    <property type="match status" value="1"/>
</dbReference>
<feature type="domain" description="Glucose-methanol-choline oxidoreductase N-terminal" evidence="4">
    <location>
        <begin position="143"/>
        <end position="166"/>
    </location>
</feature>
<dbReference type="Proteomes" id="UP000719412">
    <property type="component" value="Unassembled WGS sequence"/>
</dbReference>
<dbReference type="Gene3D" id="3.50.50.60">
    <property type="entry name" value="FAD/NAD(P)-binding domain"/>
    <property type="match status" value="1"/>
</dbReference>
<feature type="signal peptide" evidence="3">
    <location>
        <begin position="1"/>
        <end position="21"/>
    </location>
</feature>
<reference evidence="5" key="2">
    <citation type="submission" date="2021-08" db="EMBL/GenBank/DDBJ databases">
        <authorList>
            <person name="Eriksson T."/>
        </authorList>
    </citation>
    <scope>NUCLEOTIDE SEQUENCE</scope>
    <source>
        <strain evidence="5">Stoneville</strain>
        <tissue evidence="5">Whole head</tissue>
    </source>
</reference>
<dbReference type="PANTHER" id="PTHR11552">
    <property type="entry name" value="GLUCOSE-METHANOL-CHOLINE GMC OXIDOREDUCTASE"/>
    <property type="match status" value="1"/>
</dbReference>
<dbReference type="InterPro" id="IPR036188">
    <property type="entry name" value="FAD/NAD-bd_sf"/>
</dbReference>
<keyword evidence="2" id="KW-0285">Flavoprotein</keyword>
<dbReference type="PROSITE" id="PS00623">
    <property type="entry name" value="GMC_OXRED_1"/>
    <property type="match status" value="1"/>
</dbReference>
<evidence type="ECO:0000256" key="3">
    <source>
        <dbReference type="SAM" id="SignalP"/>
    </source>
</evidence>
<dbReference type="EMBL" id="JABDTM020007198">
    <property type="protein sequence ID" value="KAH0821589.1"/>
    <property type="molecule type" value="Genomic_DNA"/>
</dbReference>
<keyword evidence="2" id="KW-0274">FAD</keyword>
<evidence type="ECO:0000313" key="6">
    <source>
        <dbReference type="Proteomes" id="UP000719412"/>
    </source>
</evidence>
<feature type="chain" id="PRO_5035323711" description="Glucose-methanol-choline oxidoreductase N-terminal domain-containing protein" evidence="3">
    <location>
        <begin position="22"/>
        <end position="384"/>
    </location>
</feature>
<dbReference type="GO" id="GO:0050660">
    <property type="term" value="F:flavin adenine dinucleotide binding"/>
    <property type="evidence" value="ECO:0007669"/>
    <property type="project" value="InterPro"/>
</dbReference>
<dbReference type="InterPro" id="IPR000172">
    <property type="entry name" value="GMC_OxRdtase_N"/>
</dbReference>
<comment type="similarity">
    <text evidence="1 2">Belongs to the GMC oxidoreductase family.</text>
</comment>
<comment type="caution">
    <text evidence="5">The sequence shown here is derived from an EMBL/GenBank/DDBJ whole genome shotgun (WGS) entry which is preliminary data.</text>
</comment>
<gene>
    <name evidence="5" type="ORF">GEV33_001202</name>
</gene>
<accession>A0A8J6LGA1</accession>